<protein>
    <recommendedName>
        <fullName evidence="3">HAD family hydrolase</fullName>
    </recommendedName>
</protein>
<gene>
    <name evidence="1" type="ORF">RAMLITH_17450</name>
</gene>
<dbReference type="RefSeq" id="WP_168108719.1">
    <property type="nucleotide sequence ID" value="NZ_VTOX01000006.1"/>
</dbReference>
<evidence type="ECO:0000313" key="2">
    <source>
        <dbReference type="Proteomes" id="UP000521868"/>
    </source>
</evidence>
<accession>A0A7X6I7S7</accession>
<dbReference type="Pfam" id="PF18143">
    <property type="entry name" value="HAD_SAK_2"/>
    <property type="match status" value="1"/>
</dbReference>
<dbReference type="Proteomes" id="UP000521868">
    <property type="component" value="Unassembled WGS sequence"/>
</dbReference>
<sequence>MQFIQTHQPAEDTEMYLALDLDGVLHHHAGAPLVSQCKAFAGGRIGRDELISLASESALWPSILFERAEMFSRTITAAPSVKIVIASAWRYDLSVAQLQAALPAEIAARVAGALDNDREQDSDGLLQGIRGRLMERWMAQHAAPDARWIALDDNRAYWSGYLHRLVECPHAGIDAATSRRLKAAIRTGVGSPRPPMVTPARIQHSAVGQALALP</sequence>
<dbReference type="EMBL" id="VTOX01000006">
    <property type="protein sequence ID" value="NKE67611.1"/>
    <property type="molecule type" value="Genomic_DNA"/>
</dbReference>
<reference evidence="1 2" key="1">
    <citation type="journal article" date="2020" name="Nature">
        <title>Bacterial chemolithoautotrophy via manganese oxidation.</title>
        <authorList>
            <person name="Yu H."/>
            <person name="Leadbetter J.R."/>
        </authorList>
    </citation>
    <scope>NUCLEOTIDE SEQUENCE [LARGE SCALE GENOMIC DNA]</scope>
    <source>
        <strain evidence="1 2">RBP-1</strain>
    </source>
</reference>
<proteinExistence type="predicted"/>
<dbReference type="AlphaFoldDB" id="A0A7X6I7S7"/>
<evidence type="ECO:0008006" key="3">
    <source>
        <dbReference type="Google" id="ProtNLM"/>
    </source>
</evidence>
<comment type="caution">
    <text evidence="1">The sequence shown here is derived from an EMBL/GenBank/DDBJ whole genome shotgun (WGS) entry which is preliminary data.</text>
</comment>
<name>A0A7X6I7S7_9BURK</name>
<organism evidence="1 2">
    <name type="scientific">Ramlibacter lithotrophicus</name>
    <dbReference type="NCBI Taxonomy" id="2606681"/>
    <lineage>
        <taxon>Bacteria</taxon>
        <taxon>Pseudomonadati</taxon>
        <taxon>Pseudomonadota</taxon>
        <taxon>Betaproteobacteria</taxon>
        <taxon>Burkholderiales</taxon>
        <taxon>Comamonadaceae</taxon>
        <taxon>Ramlibacter</taxon>
    </lineage>
</organism>
<keyword evidence="2" id="KW-1185">Reference proteome</keyword>
<evidence type="ECO:0000313" key="1">
    <source>
        <dbReference type="EMBL" id="NKE67611.1"/>
    </source>
</evidence>